<evidence type="ECO:0000313" key="8">
    <source>
        <dbReference type="EMBL" id="CAB4587035.1"/>
    </source>
</evidence>
<dbReference type="PANTHER" id="PTHR34296:SF2">
    <property type="entry name" value="ABC TRANSPORTER GUANOSINE-BINDING PROTEIN NUPN"/>
    <property type="match status" value="1"/>
</dbReference>
<evidence type="ECO:0000256" key="5">
    <source>
        <dbReference type="ARBA" id="ARBA00023136"/>
    </source>
</evidence>
<comment type="similarity">
    <text evidence="2">Belongs to the BMP lipoprotein family.</text>
</comment>
<evidence type="ECO:0000259" key="7">
    <source>
        <dbReference type="Pfam" id="PF02608"/>
    </source>
</evidence>
<evidence type="ECO:0000256" key="1">
    <source>
        <dbReference type="ARBA" id="ARBA00004193"/>
    </source>
</evidence>
<proteinExistence type="inferred from homology"/>
<feature type="domain" description="ABC transporter substrate-binding protein PnrA-like" evidence="7">
    <location>
        <begin position="36"/>
        <end position="281"/>
    </location>
</feature>
<dbReference type="InterPro" id="IPR050957">
    <property type="entry name" value="BMP_lipoprotein"/>
</dbReference>
<keyword evidence="4" id="KW-0732">Signal</keyword>
<dbReference type="SUPFAM" id="SSF53822">
    <property type="entry name" value="Periplasmic binding protein-like I"/>
    <property type="match status" value="1"/>
</dbReference>
<gene>
    <name evidence="8" type="ORF">UFOPK1807_00028</name>
</gene>
<evidence type="ECO:0000256" key="4">
    <source>
        <dbReference type="ARBA" id="ARBA00022729"/>
    </source>
</evidence>
<dbReference type="PANTHER" id="PTHR34296">
    <property type="entry name" value="TRANSCRIPTIONAL ACTIVATOR PROTEIN MED"/>
    <property type="match status" value="1"/>
</dbReference>
<dbReference type="AlphaFoldDB" id="A0A6J6FID0"/>
<sequence>MKIFSKAVIAVLLLTSLAIAPSQAAPSLSIGIAYDIGGRGDQSFNDAAAAGLVKAQKEFTFTVESVVTDGSSVDRERRVRSLITKNCNPIIVVGPGYAPTLRLLAIEYPNIQFAILNDASVDALNVTSLVFADLQGAFLAGYSAALVSKTNKVAMIASPNQSDLYENGFSVGVAAAKKSVTSIIKYVNGSESLATKQVMAAGADVIFVARLGSSSDAFDAIVARNVAKQKLKSFKAVGMISIEPDQYISLTSANKKYLYATVVKRVDIAMYDVISKAISGGLLLDVLDPKAGIYGYRYGITGGGISITTYLPALTASSNAINAAAVQALKLTS</sequence>
<evidence type="ECO:0000256" key="6">
    <source>
        <dbReference type="ARBA" id="ARBA00023288"/>
    </source>
</evidence>
<evidence type="ECO:0000256" key="2">
    <source>
        <dbReference type="ARBA" id="ARBA00008610"/>
    </source>
</evidence>
<dbReference type="Gene3D" id="3.40.50.2300">
    <property type="match status" value="2"/>
</dbReference>
<organism evidence="8">
    <name type="scientific">freshwater metagenome</name>
    <dbReference type="NCBI Taxonomy" id="449393"/>
    <lineage>
        <taxon>unclassified sequences</taxon>
        <taxon>metagenomes</taxon>
        <taxon>ecological metagenomes</taxon>
    </lineage>
</organism>
<protein>
    <submittedName>
        <fullName evidence="8">Unannotated protein</fullName>
    </submittedName>
</protein>
<dbReference type="InterPro" id="IPR003760">
    <property type="entry name" value="PnrA-like"/>
</dbReference>
<dbReference type="InterPro" id="IPR028082">
    <property type="entry name" value="Peripla_BP_I"/>
</dbReference>
<reference evidence="8" key="1">
    <citation type="submission" date="2020-05" db="EMBL/GenBank/DDBJ databases">
        <authorList>
            <person name="Chiriac C."/>
            <person name="Salcher M."/>
            <person name="Ghai R."/>
            <person name="Kavagutti S V."/>
        </authorList>
    </citation>
    <scope>NUCLEOTIDE SEQUENCE</scope>
</reference>
<dbReference type="EMBL" id="CAEZUI010000002">
    <property type="protein sequence ID" value="CAB4587035.1"/>
    <property type="molecule type" value="Genomic_DNA"/>
</dbReference>
<evidence type="ECO:0000256" key="3">
    <source>
        <dbReference type="ARBA" id="ARBA00022475"/>
    </source>
</evidence>
<dbReference type="Pfam" id="PF02608">
    <property type="entry name" value="Bmp"/>
    <property type="match status" value="1"/>
</dbReference>
<name>A0A6J6FID0_9ZZZZ</name>
<keyword evidence="3" id="KW-1003">Cell membrane</keyword>
<accession>A0A6J6FID0</accession>
<keyword evidence="6" id="KW-0449">Lipoprotein</keyword>
<comment type="subcellular location">
    <subcellularLocation>
        <location evidence="1">Cell membrane</location>
        <topology evidence="1">Lipid-anchor</topology>
    </subcellularLocation>
</comment>
<keyword evidence="5" id="KW-0472">Membrane</keyword>
<dbReference type="CDD" id="cd06354">
    <property type="entry name" value="PBP1_PrnA-like"/>
    <property type="match status" value="1"/>
</dbReference>
<dbReference type="GO" id="GO:0005886">
    <property type="term" value="C:plasma membrane"/>
    <property type="evidence" value="ECO:0007669"/>
    <property type="project" value="UniProtKB-SubCell"/>
</dbReference>